<dbReference type="Proteomes" id="UP000319732">
    <property type="component" value="Unassembled WGS sequence"/>
</dbReference>
<gene>
    <name evidence="2" type="ORF">FKG94_22025</name>
</gene>
<name>A0A545SYZ6_9GAMM</name>
<dbReference type="RefSeq" id="WP_142929100.1">
    <property type="nucleotide sequence ID" value="NZ_ML660103.1"/>
</dbReference>
<organism evidence="2 3">
    <name type="scientific">Exilibacterium tricleocarpae</name>
    <dbReference type="NCBI Taxonomy" id="2591008"/>
    <lineage>
        <taxon>Bacteria</taxon>
        <taxon>Pseudomonadati</taxon>
        <taxon>Pseudomonadota</taxon>
        <taxon>Gammaproteobacteria</taxon>
        <taxon>Cellvibrionales</taxon>
        <taxon>Cellvibrionaceae</taxon>
        <taxon>Exilibacterium</taxon>
    </lineage>
</organism>
<sequence>MVEHRNGFRLPLRFTAQLWCGGRQYGSYTTRDISHGGLFIEDCQAHLSSGDFVSIKLTTGKLKTGPATQQADMFIMRALVVHVCDSGAGLMWADSNESFYRVLDNLADLAA</sequence>
<dbReference type="EMBL" id="VHSG01000025">
    <property type="protein sequence ID" value="TQV70196.1"/>
    <property type="molecule type" value="Genomic_DNA"/>
</dbReference>
<dbReference type="Gene3D" id="2.40.10.220">
    <property type="entry name" value="predicted glycosyltransferase like domains"/>
    <property type="match status" value="1"/>
</dbReference>
<protein>
    <submittedName>
        <fullName evidence="2">PilZ domain-containing protein</fullName>
    </submittedName>
</protein>
<evidence type="ECO:0000313" key="3">
    <source>
        <dbReference type="Proteomes" id="UP000319732"/>
    </source>
</evidence>
<reference evidence="2 3" key="1">
    <citation type="submission" date="2019-06" db="EMBL/GenBank/DDBJ databases">
        <title>Whole genome sequence for Cellvibrionaceae sp. R142.</title>
        <authorList>
            <person name="Wang G."/>
        </authorList>
    </citation>
    <scope>NUCLEOTIDE SEQUENCE [LARGE SCALE GENOMIC DNA]</scope>
    <source>
        <strain evidence="2 3">R142</strain>
    </source>
</reference>
<feature type="domain" description="PilZ" evidence="1">
    <location>
        <begin position="4"/>
        <end position="95"/>
    </location>
</feature>
<evidence type="ECO:0000259" key="1">
    <source>
        <dbReference type="Pfam" id="PF07238"/>
    </source>
</evidence>
<dbReference type="AlphaFoldDB" id="A0A545SYZ6"/>
<comment type="caution">
    <text evidence="2">The sequence shown here is derived from an EMBL/GenBank/DDBJ whole genome shotgun (WGS) entry which is preliminary data.</text>
</comment>
<dbReference type="Pfam" id="PF07238">
    <property type="entry name" value="PilZ"/>
    <property type="match status" value="1"/>
</dbReference>
<proteinExistence type="predicted"/>
<dbReference type="SUPFAM" id="SSF141371">
    <property type="entry name" value="PilZ domain-like"/>
    <property type="match status" value="1"/>
</dbReference>
<dbReference type="GO" id="GO:0035438">
    <property type="term" value="F:cyclic-di-GMP binding"/>
    <property type="evidence" value="ECO:0007669"/>
    <property type="project" value="InterPro"/>
</dbReference>
<keyword evidence="3" id="KW-1185">Reference proteome</keyword>
<dbReference type="InterPro" id="IPR009875">
    <property type="entry name" value="PilZ_domain"/>
</dbReference>
<dbReference type="OrthoDB" id="6387815at2"/>
<evidence type="ECO:0000313" key="2">
    <source>
        <dbReference type="EMBL" id="TQV70196.1"/>
    </source>
</evidence>
<accession>A0A545SYZ6</accession>